<gene>
    <name evidence="2" type="ORF">BaRGS_00035312</name>
</gene>
<accession>A0ABD0JF33</accession>
<feature type="compositionally biased region" description="Basic residues" evidence="1">
    <location>
        <begin position="24"/>
        <end position="33"/>
    </location>
</feature>
<evidence type="ECO:0000313" key="3">
    <source>
        <dbReference type="Proteomes" id="UP001519460"/>
    </source>
</evidence>
<feature type="compositionally biased region" description="Polar residues" evidence="1">
    <location>
        <begin position="56"/>
        <end position="74"/>
    </location>
</feature>
<reference evidence="2 3" key="1">
    <citation type="journal article" date="2023" name="Sci. Data">
        <title>Genome assembly of the Korean intertidal mud-creeper Batillaria attramentaria.</title>
        <authorList>
            <person name="Patra A.K."/>
            <person name="Ho P.T."/>
            <person name="Jun S."/>
            <person name="Lee S.J."/>
            <person name="Kim Y."/>
            <person name="Won Y.J."/>
        </authorList>
    </citation>
    <scope>NUCLEOTIDE SEQUENCE [LARGE SCALE GENOMIC DNA]</scope>
    <source>
        <strain evidence="2">Wonlab-2016</strain>
    </source>
</reference>
<name>A0ABD0JF33_9CAEN</name>
<keyword evidence="3" id="KW-1185">Reference proteome</keyword>
<protein>
    <submittedName>
        <fullName evidence="2">Uncharacterized protein</fullName>
    </submittedName>
</protein>
<proteinExistence type="predicted"/>
<dbReference type="Proteomes" id="UP001519460">
    <property type="component" value="Unassembled WGS sequence"/>
</dbReference>
<sequence length="97" mass="10844">MKRQRHCYKTAIPAEGSYPYVTGSRRRQSRQKIFKPAGQADSFPVRSSIDSPKPLSAQQATEGIAPSSEQTATQMRRDRNKTRSVARAEGGCQPDYQ</sequence>
<evidence type="ECO:0000256" key="1">
    <source>
        <dbReference type="SAM" id="MobiDB-lite"/>
    </source>
</evidence>
<evidence type="ECO:0000313" key="2">
    <source>
        <dbReference type="EMBL" id="KAK7473436.1"/>
    </source>
</evidence>
<feature type="region of interest" description="Disordered" evidence="1">
    <location>
        <begin position="16"/>
        <end position="97"/>
    </location>
</feature>
<comment type="caution">
    <text evidence="2">The sequence shown here is derived from an EMBL/GenBank/DDBJ whole genome shotgun (WGS) entry which is preliminary data.</text>
</comment>
<dbReference type="EMBL" id="JACVVK020000470">
    <property type="protein sequence ID" value="KAK7473436.1"/>
    <property type="molecule type" value="Genomic_DNA"/>
</dbReference>
<dbReference type="AlphaFoldDB" id="A0ABD0JF33"/>
<organism evidence="2 3">
    <name type="scientific">Batillaria attramentaria</name>
    <dbReference type="NCBI Taxonomy" id="370345"/>
    <lineage>
        <taxon>Eukaryota</taxon>
        <taxon>Metazoa</taxon>
        <taxon>Spiralia</taxon>
        <taxon>Lophotrochozoa</taxon>
        <taxon>Mollusca</taxon>
        <taxon>Gastropoda</taxon>
        <taxon>Caenogastropoda</taxon>
        <taxon>Sorbeoconcha</taxon>
        <taxon>Cerithioidea</taxon>
        <taxon>Batillariidae</taxon>
        <taxon>Batillaria</taxon>
    </lineage>
</organism>